<keyword evidence="9 12" id="KW-0472">Membrane</keyword>
<dbReference type="RefSeq" id="WP_034541054.1">
    <property type="nucleotide sequence ID" value="NZ_CABFNH010000018.1"/>
</dbReference>
<evidence type="ECO:0000256" key="11">
    <source>
        <dbReference type="ARBA" id="ARBA00045736"/>
    </source>
</evidence>
<evidence type="ECO:0000256" key="10">
    <source>
        <dbReference type="ARBA" id="ARBA00023169"/>
    </source>
</evidence>
<organism evidence="15 17">
    <name type="scientific">Limosilactobacillus mucosae</name>
    <name type="common">Lactobacillus mucosae</name>
    <dbReference type="NCBI Taxonomy" id="97478"/>
    <lineage>
        <taxon>Bacteria</taxon>
        <taxon>Bacillati</taxon>
        <taxon>Bacillota</taxon>
        <taxon>Bacilli</taxon>
        <taxon>Lactobacillales</taxon>
        <taxon>Lactobacillaceae</taxon>
        <taxon>Limosilactobacillus</taxon>
    </lineage>
</organism>
<dbReference type="Proteomes" id="UP000365705">
    <property type="component" value="Unassembled WGS sequence"/>
</dbReference>
<accession>A0A099YBJ7</accession>
<dbReference type="EMBL" id="JROC01000037">
    <property type="protein sequence ID" value="KGL66253.1"/>
    <property type="molecule type" value="Genomic_DNA"/>
</dbReference>
<dbReference type="GO" id="GO:0000271">
    <property type="term" value="P:polysaccharide biosynthetic process"/>
    <property type="evidence" value="ECO:0007669"/>
    <property type="project" value="UniProtKB-KW"/>
</dbReference>
<keyword evidence="10" id="KW-0270">Exopolysaccharide synthesis</keyword>
<evidence type="ECO:0000313" key="17">
    <source>
        <dbReference type="Proteomes" id="UP000030001"/>
    </source>
</evidence>
<evidence type="ECO:0000313" key="18">
    <source>
        <dbReference type="Proteomes" id="UP000365705"/>
    </source>
</evidence>
<gene>
    <name evidence="16" type="primary">cap8A</name>
    <name evidence="16" type="ORF">LMUP508_01392</name>
    <name evidence="15" type="ORF">LX03_09485</name>
</gene>
<keyword evidence="8 12" id="KW-1133">Transmembrane helix</keyword>
<proteinExistence type="inferred from homology"/>
<keyword evidence="7" id="KW-0972">Capsule biogenesis/degradation</keyword>
<dbReference type="InterPro" id="IPR003856">
    <property type="entry name" value="LPS_length_determ_N"/>
</dbReference>
<protein>
    <recommendedName>
        <fullName evidence="4">Capsular polysaccharide biosynthesis protein CpsC</fullName>
    </recommendedName>
</protein>
<evidence type="ECO:0000313" key="15">
    <source>
        <dbReference type="EMBL" id="KGL66253.1"/>
    </source>
</evidence>
<comment type="pathway">
    <text evidence="2">Capsule biogenesis; capsule polysaccharide biosynthesis.</text>
</comment>
<reference evidence="16 18" key="2">
    <citation type="submission" date="2019-06" db="EMBL/GenBank/DDBJ databases">
        <authorList>
            <person name="Rodrigo-Torres L."/>
            <person name="Arahal R. D."/>
            <person name="Lucena T."/>
        </authorList>
    </citation>
    <scope>NUCLEOTIDE SEQUENCE [LARGE SCALE GENOMIC DNA]</scope>
    <source>
        <strain evidence="16 18">INIA P508</strain>
    </source>
</reference>
<dbReference type="InterPro" id="IPR032807">
    <property type="entry name" value="GNVR"/>
</dbReference>
<comment type="subcellular location">
    <subcellularLocation>
        <location evidence="1">Cell membrane</location>
        <topology evidence="1">Multi-pass membrane protein</topology>
    </subcellularLocation>
</comment>
<evidence type="ECO:0000259" key="13">
    <source>
        <dbReference type="Pfam" id="PF02706"/>
    </source>
</evidence>
<sequence>MENSSNNTIDLRRLFNLCRKHLKFLITCTIALALAGFIVSKFIMTPKYTATTQLLVNQKSENNANGQAYTNQQADIQVINTYKDIITSPVILKETKKELANPVKVIRKAQPAKYKTLADGTKRLVSAAKPAKVEHTGQGYSMTTSQLSDAITIKTQTNSQVFSVSVETDNPKKSAAAANTIASVFKKRVKKIMNVNNVTVVAHATTPTKPSSPNVKLFTLAGAVLGLLISFMIVLMRDLMDTSVRDNDFMVDELGLTNLGQITHINLDDGFSIKRRSQNTQTRRV</sequence>
<dbReference type="PANTHER" id="PTHR32309">
    <property type="entry name" value="TYROSINE-PROTEIN KINASE"/>
    <property type="match status" value="1"/>
</dbReference>
<dbReference type="PANTHER" id="PTHR32309:SF13">
    <property type="entry name" value="FERRIC ENTEROBACTIN TRANSPORT PROTEIN FEPE"/>
    <property type="match status" value="1"/>
</dbReference>
<evidence type="ECO:0000256" key="4">
    <source>
        <dbReference type="ARBA" id="ARBA00020739"/>
    </source>
</evidence>
<comment type="function">
    <text evidence="11">Required for CpsD phosphorylation. Involved in the regulation of capsular polysaccharide biosynthesis. May be part of a complex that directs the coordinated polymerization and export to the cell surface of the capsular polysaccharide.</text>
</comment>
<dbReference type="EMBL" id="CABFNH010000018">
    <property type="protein sequence ID" value="VTZ91226.1"/>
    <property type="molecule type" value="Genomic_DNA"/>
</dbReference>
<evidence type="ECO:0000256" key="12">
    <source>
        <dbReference type="SAM" id="Phobius"/>
    </source>
</evidence>
<dbReference type="Pfam" id="PF13807">
    <property type="entry name" value="GNVR"/>
    <property type="match status" value="1"/>
</dbReference>
<dbReference type="GO" id="GO:0004713">
    <property type="term" value="F:protein tyrosine kinase activity"/>
    <property type="evidence" value="ECO:0007669"/>
    <property type="project" value="TreeGrafter"/>
</dbReference>
<name>A0A099YBJ7_LIMMU</name>
<feature type="domain" description="Tyrosine-protein kinase G-rich" evidence="14">
    <location>
        <begin position="186"/>
        <end position="238"/>
    </location>
</feature>
<evidence type="ECO:0000256" key="8">
    <source>
        <dbReference type="ARBA" id="ARBA00022989"/>
    </source>
</evidence>
<comment type="similarity">
    <text evidence="3">Belongs to the CpsC/CapA family.</text>
</comment>
<feature type="transmembrane region" description="Helical" evidence="12">
    <location>
        <begin position="217"/>
        <end position="236"/>
    </location>
</feature>
<dbReference type="Pfam" id="PF02706">
    <property type="entry name" value="Wzz"/>
    <property type="match status" value="1"/>
</dbReference>
<dbReference type="InterPro" id="IPR050445">
    <property type="entry name" value="Bact_polysacc_biosynth/exp"/>
</dbReference>
<evidence type="ECO:0000256" key="2">
    <source>
        <dbReference type="ARBA" id="ARBA00005132"/>
    </source>
</evidence>
<feature type="transmembrane region" description="Helical" evidence="12">
    <location>
        <begin position="21"/>
        <end position="44"/>
    </location>
</feature>
<evidence type="ECO:0000256" key="7">
    <source>
        <dbReference type="ARBA" id="ARBA00022903"/>
    </source>
</evidence>
<evidence type="ECO:0000256" key="5">
    <source>
        <dbReference type="ARBA" id="ARBA00022475"/>
    </source>
</evidence>
<feature type="domain" description="Polysaccharide chain length determinant N-terminal" evidence="13">
    <location>
        <begin position="7"/>
        <end position="99"/>
    </location>
</feature>
<evidence type="ECO:0000256" key="9">
    <source>
        <dbReference type="ARBA" id="ARBA00023136"/>
    </source>
</evidence>
<dbReference type="GO" id="GO:0005886">
    <property type="term" value="C:plasma membrane"/>
    <property type="evidence" value="ECO:0007669"/>
    <property type="project" value="UniProtKB-SubCell"/>
</dbReference>
<reference evidence="15 17" key="1">
    <citation type="submission" date="2014-09" db="EMBL/GenBank/DDBJ databases">
        <title>Lactobacillus mucosae CRL573 Genome Sequencing.</title>
        <authorList>
            <person name="Bleckwedel J."/>
            <person name="Teran L.C."/>
            <person name="Bonacina J."/>
            <person name="Saavedra L."/>
            <person name="Mozzi F.B."/>
            <person name="Raya R.R."/>
        </authorList>
    </citation>
    <scope>NUCLEOTIDE SEQUENCE [LARGE SCALE GENOMIC DNA]</scope>
    <source>
        <strain evidence="15 17">CRL573</strain>
    </source>
</reference>
<keyword evidence="5" id="KW-1003">Cell membrane</keyword>
<keyword evidence="6 12" id="KW-0812">Transmembrane</keyword>
<evidence type="ECO:0000256" key="1">
    <source>
        <dbReference type="ARBA" id="ARBA00004651"/>
    </source>
</evidence>
<dbReference type="AlphaFoldDB" id="A0A099YBJ7"/>
<evidence type="ECO:0000256" key="6">
    <source>
        <dbReference type="ARBA" id="ARBA00022692"/>
    </source>
</evidence>
<evidence type="ECO:0000313" key="16">
    <source>
        <dbReference type="EMBL" id="VTZ91226.1"/>
    </source>
</evidence>
<dbReference type="Proteomes" id="UP000030001">
    <property type="component" value="Unassembled WGS sequence"/>
</dbReference>
<evidence type="ECO:0000256" key="3">
    <source>
        <dbReference type="ARBA" id="ARBA00006683"/>
    </source>
</evidence>
<evidence type="ECO:0000259" key="14">
    <source>
        <dbReference type="Pfam" id="PF13807"/>
    </source>
</evidence>